<dbReference type="RefSeq" id="WP_025060403.1">
    <property type="nucleotide sequence ID" value="NZ_JAMC01000003.1"/>
</dbReference>
<dbReference type="OrthoDB" id="5183775at2"/>
<reference evidence="4 5" key="1">
    <citation type="submission" date="2014-01" db="EMBL/GenBank/DDBJ databases">
        <title>Sulfitobacter donghicola JCM 14565 Genome Sequencing.</title>
        <authorList>
            <person name="Lai Q."/>
            <person name="Hong Z."/>
        </authorList>
    </citation>
    <scope>NUCLEOTIDE SEQUENCE [LARGE SCALE GENOMIC DNA]</scope>
    <source>
        <strain evidence="4 5">JCM 14565</strain>
    </source>
</reference>
<sequence>MGNDAKILLLAGSFEARRMAEALTEQGAIYDAWISEAPRGDARMPQTPRLHRFETATEMRDAVEQGGYTAVLDASHAFDRTVTQQGFAAAKALGLPYLRLERPDWSVDGHSNWRRAPDVAAANDMIAQGATVFCATGWDSLPDFVGFRGKKLLLRQTRRHDRPPPYPFVQLVFGDPPFSARDEETLFQNLSIDLLICRNLGGRASRPKLDAAEALGIPVILIDRPLAPEGLPSVAEIADALAWTAAL</sequence>
<dbReference type="GO" id="GO:0016994">
    <property type="term" value="F:precorrin-6A reductase activity"/>
    <property type="evidence" value="ECO:0007669"/>
    <property type="project" value="InterPro"/>
</dbReference>
<comment type="pathway">
    <text evidence="1">Cofactor biosynthesis; adenosylcobalamin biosynthesis.</text>
</comment>
<dbReference type="UniPathway" id="UPA00148"/>
<dbReference type="PROSITE" id="PS51014">
    <property type="entry name" value="COBK_CBIJ"/>
    <property type="match status" value="1"/>
</dbReference>
<evidence type="ECO:0000313" key="5">
    <source>
        <dbReference type="Proteomes" id="UP000027734"/>
    </source>
</evidence>
<dbReference type="GO" id="GO:0009236">
    <property type="term" value="P:cobalamin biosynthetic process"/>
    <property type="evidence" value="ECO:0007669"/>
    <property type="project" value="UniProtKB-UniPathway"/>
</dbReference>
<evidence type="ECO:0000313" key="4">
    <source>
        <dbReference type="EMBL" id="KEJ89543.1"/>
    </source>
</evidence>
<dbReference type="AlphaFoldDB" id="A0A073IGW0"/>
<dbReference type="PANTHER" id="PTHR36925">
    <property type="entry name" value="COBALT-PRECORRIN-6A REDUCTASE"/>
    <property type="match status" value="1"/>
</dbReference>
<organism evidence="4 5">
    <name type="scientific">Sulfitobacter donghicola DSW-25 = KCTC 12864 = JCM 14565</name>
    <dbReference type="NCBI Taxonomy" id="1300350"/>
    <lineage>
        <taxon>Bacteria</taxon>
        <taxon>Pseudomonadati</taxon>
        <taxon>Pseudomonadota</taxon>
        <taxon>Alphaproteobacteria</taxon>
        <taxon>Rhodobacterales</taxon>
        <taxon>Roseobacteraceae</taxon>
        <taxon>Sulfitobacter</taxon>
    </lineage>
</organism>
<keyword evidence="3" id="KW-0560">Oxidoreductase</keyword>
<proteinExistence type="predicted"/>
<dbReference type="Pfam" id="PF02571">
    <property type="entry name" value="CbiJ"/>
    <property type="match status" value="1"/>
</dbReference>
<evidence type="ECO:0000256" key="1">
    <source>
        <dbReference type="ARBA" id="ARBA00004953"/>
    </source>
</evidence>
<dbReference type="EMBL" id="JAMC01000003">
    <property type="protein sequence ID" value="KEJ89543.1"/>
    <property type="molecule type" value="Genomic_DNA"/>
</dbReference>
<dbReference type="InterPro" id="IPR003723">
    <property type="entry name" value="Precorrin-6x_reduct"/>
</dbReference>
<keyword evidence="2" id="KW-0169">Cobalamin biosynthesis</keyword>
<name>A0A073IGW0_9RHOB</name>
<dbReference type="PANTHER" id="PTHR36925:SF1">
    <property type="entry name" value="COBALT-PRECORRIN-6A REDUCTASE"/>
    <property type="match status" value="1"/>
</dbReference>
<gene>
    <name evidence="4" type="ORF">DSW25_11095</name>
</gene>
<dbReference type="eggNOG" id="COG2099">
    <property type="taxonomic scope" value="Bacteria"/>
</dbReference>
<evidence type="ECO:0000256" key="3">
    <source>
        <dbReference type="ARBA" id="ARBA00023002"/>
    </source>
</evidence>
<dbReference type="STRING" id="1300350.Z948_3108"/>
<dbReference type="Proteomes" id="UP000027734">
    <property type="component" value="Unassembled WGS sequence"/>
</dbReference>
<accession>A0A073IGW0</accession>
<evidence type="ECO:0000256" key="2">
    <source>
        <dbReference type="ARBA" id="ARBA00022573"/>
    </source>
</evidence>
<protein>
    <submittedName>
        <fullName evidence="4">Precorrin-6x reductase</fullName>
    </submittedName>
</protein>
<comment type="caution">
    <text evidence="4">The sequence shown here is derived from an EMBL/GenBank/DDBJ whole genome shotgun (WGS) entry which is preliminary data.</text>
</comment>
<keyword evidence="5" id="KW-1185">Reference proteome</keyword>